<comment type="caution">
    <text evidence="3">The sequence shown here is derived from an EMBL/GenBank/DDBJ whole genome shotgun (WGS) entry which is preliminary data.</text>
</comment>
<dbReference type="InterPro" id="IPR012338">
    <property type="entry name" value="Beta-lactam/transpept-like"/>
</dbReference>
<accession>A0A8H7D809</accession>
<dbReference type="Gene3D" id="3.40.710.10">
    <property type="entry name" value="DD-peptidase/beta-lactamase superfamily"/>
    <property type="match status" value="1"/>
</dbReference>
<feature type="domain" description="Beta-lactamase-related" evidence="2">
    <location>
        <begin position="10"/>
        <end position="276"/>
    </location>
</feature>
<dbReference type="Proteomes" id="UP000620124">
    <property type="component" value="Unassembled WGS sequence"/>
</dbReference>
<reference evidence="3" key="1">
    <citation type="submission" date="2020-05" db="EMBL/GenBank/DDBJ databases">
        <title>Mycena genomes resolve the evolution of fungal bioluminescence.</title>
        <authorList>
            <person name="Tsai I.J."/>
        </authorList>
    </citation>
    <scope>NUCLEOTIDE SEQUENCE</scope>
    <source>
        <strain evidence="3">CCC161011</strain>
    </source>
</reference>
<dbReference type="OrthoDB" id="2970897at2759"/>
<evidence type="ECO:0000313" key="3">
    <source>
        <dbReference type="EMBL" id="KAF7362847.1"/>
    </source>
</evidence>
<evidence type="ECO:0000313" key="4">
    <source>
        <dbReference type="Proteomes" id="UP000620124"/>
    </source>
</evidence>
<keyword evidence="4" id="KW-1185">Reference proteome</keyword>
<dbReference type="AlphaFoldDB" id="A0A8H7D809"/>
<proteinExistence type="inferred from homology"/>
<protein>
    <submittedName>
        <fullName evidence="3">Beta-lactamase domain-containing protein</fullName>
    </submittedName>
</protein>
<organism evidence="3 4">
    <name type="scientific">Mycena venus</name>
    <dbReference type="NCBI Taxonomy" id="2733690"/>
    <lineage>
        <taxon>Eukaryota</taxon>
        <taxon>Fungi</taxon>
        <taxon>Dikarya</taxon>
        <taxon>Basidiomycota</taxon>
        <taxon>Agaricomycotina</taxon>
        <taxon>Agaricomycetes</taxon>
        <taxon>Agaricomycetidae</taxon>
        <taxon>Agaricales</taxon>
        <taxon>Marasmiineae</taxon>
        <taxon>Mycenaceae</taxon>
        <taxon>Mycena</taxon>
    </lineage>
</organism>
<dbReference type="PANTHER" id="PTHR46825">
    <property type="entry name" value="D-ALANYL-D-ALANINE-CARBOXYPEPTIDASE/ENDOPEPTIDASE AMPH"/>
    <property type="match status" value="1"/>
</dbReference>
<evidence type="ECO:0000256" key="1">
    <source>
        <dbReference type="ARBA" id="ARBA00038215"/>
    </source>
</evidence>
<dbReference type="EMBL" id="JACAZI010000004">
    <property type="protein sequence ID" value="KAF7362847.1"/>
    <property type="molecule type" value="Genomic_DNA"/>
</dbReference>
<name>A0A8H7D809_9AGAR</name>
<evidence type="ECO:0000259" key="2">
    <source>
        <dbReference type="Pfam" id="PF00144"/>
    </source>
</evidence>
<dbReference type="InterPro" id="IPR050491">
    <property type="entry name" value="AmpC-like"/>
</dbReference>
<dbReference type="SUPFAM" id="SSF56601">
    <property type="entry name" value="beta-lactamase/transpeptidase-like"/>
    <property type="match status" value="1"/>
</dbReference>
<dbReference type="InterPro" id="IPR001466">
    <property type="entry name" value="Beta-lactam-related"/>
</dbReference>
<sequence length="296" mass="33244">MSVGILSPSGEVEFGAWGNRTETGEKVASDTIFGVASLSKGFLSASLGILMQDFAEGKNTTAFPQGVKEFNWETKMRDLLPGEWKTEDEFSTNKADLTDLLSHTTGLPAHDASYSPDESPRDLVLRMRNLRAAYEFRQRFEYNNQMFITGSYVVSKLSGMEYRDFVEKRIMLPLNMSSSTMHPDRVSKSDRFSQTWTPSGRRIPFFMDEQMAKLIAGAGGVISTAEDLLLSWLRVDGYGADHTPFDEDSINDWKVTFMEENGKVVGLGFFVAENESWRAKEGGSVRDIADVWFDKI</sequence>
<gene>
    <name evidence="3" type="ORF">MVEN_00634500</name>
</gene>
<dbReference type="PANTHER" id="PTHR46825:SF15">
    <property type="entry name" value="BETA-LACTAMASE-RELATED DOMAIN-CONTAINING PROTEIN"/>
    <property type="match status" value="1"/>
</dbReference>
<dbReference type="Pfam" id="PF00144">
    <property type="entry name" value="Beta-lactamase"/>
    <property type="match status" value="1"/>
</dbReference>
<comment type="similarity">
    <text evidence="1">Belongs to the peptidase S12 family.</text>
</comment>